<dbReference type="AlphaFoldDB" id="A0A1F6NNW9"/>
<protein>
    <submittedName>
        <fullName evidence="2">Uncharacterized protein</fullName>
    </submittedName>
</protein>
<dbReference type="EMBL" id="MFQW01000038">
    <property type="protein sequence ID" value="OGH85686.1"/>
    <property type="molecule type" value="Genomic_DNA"/>
</dbReference>
<accession>A0A1F6NNW9</accession>
<gene>
    <name evidence="2" type="ORF">A2493_02850</name>
</gene>
<name>A0A1F6NNW9_9BACT</name>
<evidence type="ECO:0000313" key="2">
    <source>
        <dbReference type="EMBL" id="OGH85686.1"/>
    </source>
</evidence>
<dbReference type="Proteomes" id="UP000178349">
    <property type="component" value="Unassembled WGS sequence"/>
</dbReference>
<evidence type="ECO:0000313" key="3">
    <source>
        <dbReference type="Proteomes" id="UP000178349"/>
    </source>
</evidence>
<keyword evidence="1" id="KW-0472">Membrane</keyword>
<keyword evidence="1" id="KW-1133">Transmembrane helix</keyword>
<evidence type="ECO:0000256" key="1">
    <source>
        <dbReference type="SAM" id="Phobius"/>
    </source>
</evidence>
<feature type="transmembrane region" description="Helical" evidence="1">
    <location>
        <begin position="92"/>
        <end position="116"/>
    </location>
</feature>
<comment type="caution">
    <text evidence="2">The sequence shown here is derived from an EMBL/GenBank/DDBJ whole genome shotgun (WGS) entry which is preliminary data.</text>
</comment>
<proteinExistence type="predicted"/>
<reference evidence="2 3" key="1">
    <citation type="journal article" date="2016" name="Nat. Commun.">
        <title>Thousands of microbial genomes shed light on interconnected biogeochemical processes in an aquifer system.</title>
        <authorList>
            <person name="Anantharaman K."/>
            <person name="Brown C.T."/>
            <person name="Hug L.A."/>
            <person name="Sharon I."/>
            <person name="Castelle C.J."/>
            <person name="Probst A.J."/>
            <person name="Thomas B.C."/>
            <person name="Singh A."/>
            <person name="Wilkins M.J."/>
            <person name="Karaoz U."/>
            <person name="Brodie E.L."/>
            <person name="Williams K.H."/>
            <person name="Hubbard S.S."/>
            <person name="Banfield J.F."/>
        </authorList>
    </citation>
    <scope>NUCLEOTIDE SEQUENCE [LARGE SCALE GENOMIC DNA]</scope>
</reference>
<sequence length="132" mass="14869">MKIPSTLKYIGAAILVIAVTSPIIFTLWLGFGNQFRAANINGGYHKDSIPFERSIERPFICADPNRGYAVLDADLYCTPSKWFDEKFKYSGYYPYLITPFLIISAVASSISLAIYARRKHKNKKILASPNKV</sequence>
<keyword evidence="1" id="KW-0812">Transmembrane</keyword>
<organism evidence="2 3">
    <name type="scientific">Candidatus Magasanikbacteria bacterium RIFOXYC12_FULL_33_11</name>
    <dbReference type="NCBI Taxonomy" id="1798701"/>
    <lineage>
        <taxon>Bacteria</taxon>
        <taxon>Candidatus Magasanikiibacteriota</taxon>
    </lineage>
</organism>
<feature type="transmembrane region" description="Helical" evidence="1">
    <location>
        <begin position="12"/>
        <end position="31"/>
    </location>
</feature>